<dbReference type="PANTHER" id="PTHR11328">
    <property type="entry name" value="MAJOR FACILITATOR SUPERFAMILY DOMAIN-CONTAINING PROTEIN"/>
    <property type="match status" value="1"/>
</dbReference>
<evidence type="ECO:0000313" key="10">
    <source>
        <dbReference type="Proteomes" id="UP000619743"/>
    </source>
</evidence>
<dbReference type="Proteomes" id="UP000619743">
    <property type="component" value="Unassembled WGS sequence"/>
</dbReference>
<dbReference type="NCBIfam" id="TIGR00792">
    <property type="entry name" value="gph"/>
    <property type="match status" value="1"/>
</dbReference>
<keyword evidence="3" id="KW-0813">Transport</keyword>
<evidence type="ECO:0000256" key="6">
    <source>
        <dbReference type="ARBA" id="ARBA00022989"/>
    </source>
</evidence>
<feature type="transmembrane region" description="Helical" evidence="8">
    <location>
        <begin position="188"/>
        <end position="205"/>
    </location>
</feature>
<dbReference type="GO" id="GO:0008643">
    <property type="term" value="P:carbohydrate transport"/>
    <property type="evidence" value="ECO:0007669"/>
    <property type="project" value="InterPro"/>
</dbReference>
<feature type="transmembrane region" description="Helical" evidence="8">
    <location>
        <begin position="42"/>
        <end position="63"/>
    </location>
</feature>
<comment type="caution">
    <text evidence="9">The sequence shown here is derived from an EMBL/GenBank/DDBJ whole genome shotgun (WGS) entry which is preliminary data.</text>
</comment>
<proteinExistence type="inferred from homology"/>
<dbReference type="InterPro" id="IPR039672">
    <property type="entry name" value="MFS_2"/>
</dbReference>
<evidence type="ECO:0000256" key="5">
    <source>
        <dbReference type="ARBA" id="ARBA00022692"/>
    </source>
</evidence>
<dbReference type="GO" id="GO:0015293">
    <property type="term" value="F:symporter activity"/>
    <property type="evidence" value="ECO:0007669"/>
    <property type="project" value="InterPro"/>
</dbReference>
<dbReference type="Gene3D" id="1.20.1250.20">
    <property type="entry name" value="MFS general substrate transporter like domains"/>
    <property type="match status" value="2"/>
</dbReference>
<dbReference type="RefSeq" id="WP_087505512.1">
    <property type="nucleotide sequence ID" value="NZ_BMDX01000006.1"/>
</dbReference>
<feature type="transmembrane region" description="Helical" evidence="8">
    <location>
        <begin position="84"/>
        <end position="101"/>
    </location>
</feature>
<protein>
    <submittedName>
        <fullName evidence="9">MFS transporter</fullName>
    </submittedName>
</protein>
<gene>
    <name evidence="9" type="primary">ynaJ</name>
    <name evidence="9" type="ORF">GCM10011369_16070</name>
</gene>
<reference evidence="10" key="1">
    <citation type="journal article" date="2019" name="Int. J. Syst. Evol. Microbiol.">
        <title>The Global Catalogue of Microorganisms (GCM) 10K type strain sequencing project: providing services to taxonomists for standard genome sequencing and annotation.</title>
        <authorList>
            <consortium name="The Broad Institute Genomics Platform"/>
            <consortium name="The Broad Institute Genome Sequencing Center for Infectious Disease"/>
            <person name="Wu L."/>
            <person name="Ma J."/>
        </authorList>
    </citation>
    <scope>NUCLEOTIDE SEQUENCE [LARGE SCALE GENOMIC DNA]</scope>
    <source>
        <strain evidence="10">CGMCC 1.10130</strain>
    </source>
</reference>
<feature type="transmembrane region" description="Helical" evidence="8">
    <location>
        <begin position="151"/>
        <end position="168"/>
    </location>
</feature>
<dbReference type="GO" id="GO:0006814">
    <property type="term" value="P:sodium ion transport"/>
    <property type="evidence" value="ECO:0007669"/>
    <property type="project" value="InterPro"/>
</dbReference>
<evidence type="ECO:0000256" key="7">
    <source>
        <dbReference type="ARBA" id="ARBA00023136"/>
    </source>
</evidence>
<keyword evidence="10" id="KW-1185">Reference proteome</keyword>
<keyword evidence="4" id="KW-1003">Cell membrane</keyword>
<name>A0A8J2U4D9_9GAMM</name>
<feature type="transmembrane region" description="Helical" evidence="8">
    <location>
        <begin position="266"/>
        <end position="285"/>
    </location>
</feature>
<keyword evidence="5 8" id="KW-0812">Transmembrane</keyword>
<sequence length="446" mass="49040">MTERNSQLSWREKLGYAAGDGGFNFFWKNIEVYLLFFYTDVFGLPAAAAGTMFLVTRIIDAFTDPAMGYMADRTESRWGKFRPYLLWGALPLAAAAVLTYTTPDLDSSGKLLWAYATYITMMVAYTFVNIPYSAMLGVITANAQERTTLTSLRFVAAFSGGVIVTWGTPKLVAMLGAGDAQLGWQLTMMIYAVVACLLFFITFISTKERVTGPPQRSNFAQDGKDLLANGPWLVLFWLGLAVIMTISLRNAASAYYFKYFVERPELMGDFLTACMIAYAVGAASTPLLTRFWDKRTLLIWLMIAVGILSAAMYFLPADGIGLIFAFGILISLALGPKSPLVWSMYADTADYSEWKNNRRATGLIFSSATFALKLGGAAAAAVIGWLLAAMGYQANSQQSAESTEAIVWLVTLIPSAFALLAAWIASRYSLNSAELDRIQYQLEQRA</sequence>
<evidence type="ECO:0000256" key="4">
    <source>
        <dbReference type="ARBA" id="ARBA00022475"/>
    </source>
</evidence>
<dbReference type="InterPro" id="IPR018043">
    <property type="entry name" value="Na/Gal_symport_CS"/>
</dbReference>
<evidence type="ECO:0000256" key="3">
    <source>
        <dbReference type="ARBA" id="ARBA00022448"/>
    </source>
</evidence>
<dbReference type="CDD" id="cd17332">
    <property type="entry name" value="MFS_MelB_like"/>
    <property type="match status" value="1"/>
</dbReference>
<feature type="transmembrane region" description="Helical" evidence="8">
    <location>
        <begin position="297"/>
        <end position="315"/>
    </location>
</feature>
<feature type="transmembrane region" description="Helical" evidence="8">
    <location>
        <begin position="406"/>
        <end position="425"/>
    </location>
</feature>
<dbReference type="PANTHER" id="PTHR11328:SF24">
    <property type="entry name" value="MAJOR FACILITATOR SUPERFAMILY (MFS) PROFILE DOMAIN-CONTAINING PROTEIN"/>
    <property type="match status" value="1"/>
</dbReference>
<feature type="transmembrane region" description="Helical" evidence="8">
    <location>
        <begin position="363"/>
        <end position="386"/>
    </location>
</feature>
<dbReference type="InterPro" id="IPR001927">
    <property type="entry name" value="Na/Gal_symport"/>
</dbReference>
<comment type="similarity">
    <text evidence="2">Belongs to the sodium:galactoside symporter (TC 2.A.2) family.</text>
</comment>
<feature type="transmembrane region" description="Helical" evidence="8">
    <location>
        <begin position="321"/>
        <end position="342"/>
    </location>
</feature>
<dbReference type="EMBL" id="BMDX01000006">
    <property type="protein sequence ID" value="GGA75010.1"/>
    <property type="molecule type" value="Genomic_DNA"/>
</dbReference>
<comment type="subcellular location">
    <subcellularLocation>
        <location evidence="1">Cell membrane</location>
        <topology evidence="1">Multi-pass membrane protein</topology>
    </subcellularLocation>
</comment>
<keyword evidence="6 8" id="KW-1133">Transmembrane helix</keyword>
<dbReference type="AlphaFoldDB" id="A0A8J2U4D9"/>
<dbReference type="SUPFAM" id="SSF103473">
    <property type="entry name" value="MFS general substrate transporter"/>
    <property type="match status" value="1"/>
</dbReference>
<dbReference type="OrthoDB" id="181905at2"/>
<keyword evidence="7 8" id="KW-0472">Membrane</keyword>
<evidence type="ECO:0000313" key="9">
    <source>
        <dbReference type="EMBL" id="GGA75010.1"/>
    </source>
</evidence>
<feature type="transmembrane region" description="Helical" evidence="8">
    <location>
        <begin position="226"/>
        <end position="246"/>
    </location>
</feature>
<dbReference type="PROSITE" id="PS00872">
    <property type="entry name" value="NA_GALACTOSIDE_SYMP"/>
    <property type="match status" value="1"/>
</dbReference>
<feature type="transmembrane region" description="Helical" evidence="8">
    <location>
        <begin position="113"/>
        <end position="139"/>
    </location>
</feature>
<evidence type="ECO:0000256" key="2">
    <source>
        <dbReference type="ARBA" id="ARBA00009617"/>
    </source>
</evidence>
<evidence type="ECO:0000256" key="1">
    <source>
        <dbReference type="ARBA" id="ARBA00004651"/>
    </source>
</evidence>
<dbReference type="InterPro" id="IPR036259">
    <property type="entry name" value="MFS_trans_sf"/>
</dbReference>
<accession>A0A8J2U4D9</accession>
<dbReference type="Pfam" id="PF13347">
    <property type="entry name" value="MFS_2"/>
    <property type="match status" value="1"/>
</dbReference>
<dbReference type="GO" id="GO:0005886">
    <property type="term" value="C:plasma membrane"/>
    <property type="evidence" value="ECO:0007669"/>
    <property type="project" value="UniProtKB-SubCell"/>
</dbReference>
<evidence type="ECO:0000256" key="8">
    <source>
        <dbReference type="SAM" id="Phobius"/>
    </source>
</evidence>
<organism evidence="9 10">
    <name type="scientific">Neiella marina</name>
    <dbReference type="NCBI Taxonomy" id="508461"/>
    <lineage>
        <taxon>Bacteria</taxon>
        <taxon>Pseudomonadati</taxon>
        <taxon>Pseudomonadota</taxon>
        <taxon>Gammaproteobacteria</taxon>
        <taxon>Alteromonadales</taxon>
        <taxon>Echinimonadaceae</taxon>
        <taxon>Neiella</taxon>
    </lineage>
</organism>